<feature type="region of interest" description="Disordered" evidence="1">
    <location>
        <begin position="41"/>
        <end position="111"/>
    </location>
</feature>
<evidence type="ECO:0000313" key="2">
    <source>
        <dbReference type="EMBL" id="MBB6437538.1"/>
    </source>
</evidence>
<evidence type="ECO:0000313" key="3">
    <source>
        <dbReference type="Proteomes" id="UP000540423"/>
    </source>
</evidence>
<organism evidence="2 3">
    <name type="scientific">Streptomyces candidus</name>
    <dbReference type="NCBI Taxonomy" id="67283"/>
    <lineage>
        <taxon>Bacteria</taxon>
        <taxon>Bacillati</taxon>
        <taxon>Actinomycetota</taxon>
        <taxon>Actinomycetes</taxon>
        <taxon>Kitasatosporales</taxon>
        <taxon>Streptomycetaceae</taxon>
        <taxon>Streptomyces</taxon>
    </lineage>
</organism>
<comment type="caution">
    <text evidence="2">The sequence shown here is derived from an EMBL/GenBank/DDBJ whole genome shotgun (WGS) entry which is preliminary data.</text>
</comment>
<protein>
    <submittedName>
        <fullName evidence="2">Uncharacterized protein</fullName>
    </submittedName>
</protein>
<gene>
    <name evidence="2" type="ORF">HNQ79_004039</name>
</gene>
<reference evidence="2 3" key="1">
    <citation type="submission" date="2020-08" db="EMBL/GenBank/DDBJ databases">
        <title>Genomic Encyclopedia of Type Strains, Phase IV (KMG-IV): sequencing the most valuable type-strain genomes for metagenomic binning, comparative biology and taxonomic classification.</title>
        <authorList>
            <person name="Goeker M."/>
        </authorList>
    </citation>
    <scope>NUCLEOTIDE SEQUENCE [LARGE SCALE GENOMIC DNA]</scope>
    <source>
        <strain evidence="2 3">DSM 40141</strain>
    </source>
</reference>
<dbReference type="RefSeq" id="WP_185032947.1">
    <property type="nucleotide sequence ID" value="NZ_BNBN01000013.1"/>
</dbReference>
<accession>A0A7X0HHF5</accession>
<proteinExistence type="predicted"/>
<name>A0A7X0HHF5_9ACTN</name>
<feature type="compositionally biased region" description="Low complexity" evidence="1">
    <location>
        <begin position="55"/>
        <end position="71"/>
    </location>
</feature>
<keyword evidence="3" id="KW-1185">Reference proteome</keyword>
<dbReference type="EMBL" id="JACHEM010000010">
    <property type="protein sequence ID" value="MBB6437538.1"/>
    <property type="molecule type" value="Genomic_DNA"/>
</dbReference>
<dbReference type="AlphaFoldDB" id="A0A7X0HHF5"/>
<evidence type="ECO:0000256" key="1">
    <source>
        <dbReference type="SAM" id="MobiDB-lite"/>
    </source>
</evidence>
<feature type="compositionally biased region" description="Pro residues" evidence="1">
    <location>
        <begin position="84"/>
        <end position="107"/>
    </location>
</feature>
<dbReference type="Proteomes" id="UP000540423">
    <property type="component" value="Unassembled WGS sequence"/>
</dbReference>
<sequence length="221" mass="21985">MVRTSKRGADETADDGSIMRRAGTTARTVVATVLSGMLMAGCGSGNGPTGTSRPTGDGSSTGATGSTEPGGNEPPRTPTASPTAPSPAPPSPPGTPPPSGTTPPSPSAPAKGQLLVTATVTGGIDGRHRSVLVRADGSYTTLDRKKGTDKGRMSAAALAELRDALAASDFASLPRVSVADPPVADGIMTAVVYRGREVVTDGMQKVPGLDRVIAALPALSS</sequence>